<dbReference type="EMBL" id="JAPDNT010000017">
    <property type="protein sequence ID" value="MCW3476278.1"/>
    <property type="molecule type" value="Genomic_DNA"/>
</dbReference>
<organism evidence="1 2">
    <name type="scientific">Limobrevibacterium gyesilva</name>
    <dbReference type="NCBI Taxonomy" id="2991712"/>
    <lineage>
        <taxon>Bacteria</taxon>
        <taxon>Pseudomonadati</taxon>
        <taxon>Pseudomonadota</taxon>
        <taxon>Alphaproteobacteria</taxon>
        <taxon>Acetobacterales</taxon>
        <taxon>Acetobacteraceae</taxon>
        <taxon>Limobrevibacterium</taxon>
    </lineage>
</organism>
<dbReference type="SUPFAM" id="SSF47413">
    <property type="entry name" value="lambda repressor-like DNA-binding domains"/>
    <property type="match status" value="1"/>
</dbReference>
<dbReference type="AlphaFoldDB" id="A0AA41YQ82"/>
<dbReference type="InterPro" id="IPR010982">
    <property type="entry name" value="Lambda_DNA-bd_dom_sf"/>
</dbReference>
<dbReference type="GO" id="GO:0003677">
    <property type="term" value="F:DNA binding"/>
    <property type="evidence" value="ECO:0007669"/>
    <property type="project" value="InterPro"/>
</dbReference>
<protein>
    <submittedName>
        <fullName evidence="1">Uncharacterized protein</fullName>
    </submittedName>
</protein>
<accession>A0AA41YQ82</accession>
<gene>
    <name evidence="1" type="ORF">OL599_17020</name>
</gene>
<comment type="caution">
    <text evidence="1">The sequence shown here is derived from an EMBL/GenBank/DDBJ whole genome shotgun (WGS) entry which is preliminary data.</text>
</comment>
<reference evidence="1" key="1">
    <citation type="submission" date="2022-09" db="EMBL/GenBank/DDBJ databases">
        <title>Rhodovastum sp. nov. RN2-1 isolated from soil in Seongnam, South Korea.</title>
        <authorList>
            <person name="Le N.T."/>
        </authorList>
    </citation>
    <scope>NUCLEOTIDE SEQUENCE</scope>
    <source>
        <strain evidence="1">RN2-1</strain>
    </source>
</reference>
<sequence length="376" mass="41621">MVSITRRNPRTGHIERPWRNRDGLFVLGDPAHGAQKHHDKFAVKVGTLAEAAALVRRGFSLRMTDGESPPSLISPDSLTLEEVEGEDEAALWAETAPKPLFGKEEMFAELKRILLVYANQIAHAGSPQAALAFIGFDTGSFFPYCDDDPEKVELHRFSATSYLDQAYDYAFQVGNHWKFDNDMATDVSEFLAGAPRQASDGMPSPITHPDGLCRHAAEMAFARWKLGDGQDLTVRELALLADMKEAAVRNSLSKERIALEDGKVDTATARQWLNGRRDFIPTRTEEAISQSWAVRSRFLLDHEPFAEAFGRILKGFDITAAELAARAEVGEEFVHELLEGRPRTDLQALERIGRALDLDAPHFVGAAVQAALRGGR</sequence>
<evidence type="ECO:0000313" key="2">
    <source>
        <dbReference type="Proteomes" id="UP001165679"/>
    </source>
</evidence>
<evidence type="ECO:0000313" key="1">
    <source>
        <dbReference type="EMBL" id="MCW3476278.1"/>
    </source>
</evidence>
<proteinExistence type="predicted"/>
<keyword evidence="2" id="KW-1185">Reference proteome</keyword>
<dbReference type="Proteomes" id="UP001165679">
    <property type="component" value="Unassembled WGS sequence"/>
</dbReference>
<name>A0AA41YQ82_9PROT</name>
<reference evidence="1" key="2">
    <citation type="submission" date="2022-10" db="EMBL/GenBank/DDBJ databases">
        <authorList>
            <person name="Trinh H.N."/>
        </authorList>
    </citation>
    <scope>NUCLEOTIDE SEQUENCE</scope>
    <source>
        <strain evidence="1">RN2-1</strain>
    </source>
</reference>